<evidence type="ECO:0000313" key="22">
    <source>
        <dbReference type="EMBL" id="CAK7264320.1"/>
    </source>
</evidence>
<evidence type="ECO:0000256" key="13">
    <source>
        <dbReference type="ARBA" id="ARBA00023125"/>
    </source>
</evidence>
<sequence length="1392" mass="154652">MADKEATVYIVDLGATMAETHGGRDESDLDWAMRYVWDKIGTTVASSRKTWKVGVLGLRTDTTSNSLQNDDGYDNITVLQNIDVMSLTAMRQLGPKIRPSKTVNGDAVSAIIVAVEMISVAAPARLKFNRKIVLVTDGRGAIDGDDFDDLAHRINELGISLVIIGVDFDDAEYGFKEEDKAEPKAENEKLLSSLAEKCNNGVVGTLAEAVDEVQKPNVKATRPYKTYDGPLTLGDPETFDGALSINIERYFLTKVASAPSATTVVIRSESAEGATQSGRAPGEAGDVEMGNVDYTAVRNERLYTVDDPTRLGGKREVAFADLDKGYEYGRTAVYISTSDANVTQLQTQKGFFIVGFITRANAQPYLHMGESCIITPRRYSEEDELAFSALVHAMVDTDTCAVARLVIKDLKDPLMLLLLPTVTSSHVCLYDVPLPFAEDVRSYPFPPLDKVITASGSVLTKHRLLPNDDLDKAMSDYVDAMDISMFGTDSDGQPTEFADLEENYSPIIYRLNKAISYRAIHPTEPYVQEDSKFTMLFNHPPKELVETARSQIEALIRAADVKKVPPKAKGRAGRDANKNKPISGLDVDALLSAGGSKNGNSSGRGPRIKKESDELGQISPDNSIPEYKQALARTASVKQIEGFTEQMGQITESLIASSTGEINYPRATENMRVMREELMSLQEPQIYNTYITGLKERLVAEKLGGPRLDMWWTIRLSGLGLITSTESEQSTVSEDAAKETMAQGTFSERVMAAYGLDEEEADTSDCDRVSSPRGPVTGKQTSAAVSSRPTQHSIGKKFSSYHTPIDPEDQSDDEVVISSIYNREVQAGRAVEPSQNGKGWKDAQLFNQQQHRNESADNFTGGKQSANGSGYSTPGSSLSAMASPFTPKADVRKEVETPLVKIASPKGLTNPSAKHGKNYPGRRVPFCPWTIVENYPTWFVGKQNSPRVEPYFEKEELLSCQPWDFCYVWHPEKEKADTYVLLVPTSQFQHLLDRINETLQIQLVIPPGTFAEKFNVIFGQYQTPIPRFLGRAEDESTFDALVESMPPPDSADDVFGNPRVEAKGAQMYSKKIDKLLAEHSKEKHKKKKSDKNRTKRLLNRRAAGRQIKRVQRYMGLRQKVKGTLRGVIPFDIPDISDDTRVPPFLQEKDVVFVAMDIESYEFNHNAITEIGFGILDSRDLADLPPGSKCENWMARIHGRHLRIREHASMLNRKHVHGWERNFNFGVITDVLQPTFNGEKRLVVLVGHDIQNDINLIKNVGFHVTEDMFLEIVDTQEFYQHLRMSSQQAGLKTVLDDLEIEHVFLHNGGNDAVYTLQAMVRLVIKKRQDSLRRYQESLLPGYAGHSGLRSSCLSTSEKKNNPEDVQHTTPPPSTEISADFTSIIVEPEDLIDL</sequence>
<dbReference type="Gene3D" id="3.30.420.10">
    <property type="entry name" value="Ribonuclease H-like superfamily/Ribonuclease H"/>
    <property type="match status" value="1"/>
</dbReference>
<comment type="caution">
    <text evidence="22">The sequence shown here is derived from an EMBL/GenBank/DDBJ whole genome shotgun (WGS) entry which is preliminary data.</text>
</comment>
<dbReference type="Pfam" id="PF08785">
    <property type="entry name" value="Ku_PK_bind"/>
    <property type="match status" value="1"/>
</dbReference>
<organism evidence="22 23">
    <name type="scientific">Sporothrix epigloea</name>
    <dbReference type="NCBI Taxonomy" id="1892477"/>
    <lineage>
        <taxon>Eukaryota</taxon>
        <taxon>Fungi</taxon>
        <taxon>Dikarya</taxon>
        <taxon>Ascomycota</taxon>
        <taxon>Pezizomycotina</taxon>
        <taxon>Sordariomycetes</taxon>
        <taxon>Sordariomycetidae</taxon>
        <taxon>Ophiostomatales</taxon>
        <taxon>Ophiostomataceae</taxon>
        <taxon>Sporothrix</taxon>
    </lineage>
</organism>
<feature type="compositionally biased region" description="Basic and acidic residues" evidence="20">
    <location>
        <begin position="1355"/>
        <end position="1365"/>
    </location>
</feature>
<dbReference type="InterPro" id="IPR036465">
    <property type="entry name" value="vWFA_dom_sf"/>
</dbReference>
<accession>A0ABP0D7Y2</accession>
<dbReference type="CDD" id="cd00873">
    <property type="entry name" value="KU80"/>
    <property type="match status" value="1"/>
</dbReference>
<keyword evidence="16" id="KW-0539">Nucleus</keyword>
<keyword evidence="12" id="KW-0779">Telomere</keyword>
<evidence type="ECO:0000256" key="14">
    <source>
        <dbReference type="ARBA" id="ARBA00023172"/>
    </source>
</evidence>
<dbReference type="InterPro" id="IPR048519">
    <property type="entry name" value="Gfd2/YDR514C-like_C"/>
</dbReference>
<evidence type="ECO:0000256" key="6">
    <source>
        <dbReference type="ARBA" id="ARBA00022454"/>
    </source>
</evidence>
<dbReference type="GO" id="GO:0004386">
    <property type="term" value="F:helicase activity"/>
    <property type="evidence" value="ECO:0007669"/>
    <property type="project" value="UniProtKB-KW"/>
</dbReference>
<reference evidence="22 23" key="1">
    <citation type="submission" date="2024-01" db="EMBL/GenBank/DDBJ databases">
        <authorList>
            <person name="Allen C."/>
            <person name="Tagirdzhanova G."/>
        </authorList>
    </citation>
    <scope>NUCLEOTIDE SEQUENCE [LARGE SCALE GENOMIC DNA]</scope>
    <source>
        <strain evidence="22 23">CBS 573.63</strain>
    </source>
</reference>
<comment type="subcellular location">
    <subcellularLocation>
        <location evidence="2">Chromosome</location>
        <location evidence="2">Telomere</location>
    </subcellularLocation>
    <subcellularLocation>
        <location evidence="1">Nucleus</location>
    </subcellularLocation>
</comment>
<dbReference type="Pfam" id="PF03731">
    <property type="entry name" value="Ku_N"/>
    <property type="match status" value="1"/>
</dbReference>
<evidence type="ECO:0000256" key="9">
    <source>
        <dbReference type="ARBA" id="ARBA00022801"/>
    </source>
</evidence>
<evidence type="ECO:0000313" key="23">
    <source>
        <dbReference type="Proteomes" id="UP001642501"/>
    </source>
</evidence>
<proteinExistence type="inferred from homology"/>
<dbReference type="InterPro" id="IPR036494">
    <property type="entry name" value="Ku_C_sf"/>
</dbReference>
<dbReference type="Gene3D" id="1.10.1600.10">
    <property type="match status" value="1"/>
</dbReference>
<evidence type="ECO:0000256" key="17">
    <source>
        <dbReference type="ARBA" id="ARBA00024890"/>
    </source>
</evidence>
<keyword evidence="11" id="KW-0067">ATP-binding</keyword>
<evidence type="ECO:0000256" key="20">
    <source>
        <dbReference type="SAM" id="MobiDB-lite"/>
    </source>
</evidence>
<dbReference type="InterPro" id="IPR024193">
    <property type="entry name" value="Ku80"/>
</dbReference>
<protein>
    <recommendedName>
        <fullName evidence="5">ATP-dependent DNA helicase II subunit 2</fullName>
        <ecNumber evidence="4">3.6.4.12</ecNumber>
    </recommendedName>
    <alternativeName>
        <fullName evidence="18">ATP-dependent DNA helicase II subunit Ku80</fullName>
    </alternativeName>
</protein>
<feature type="compositionally biased region" description="Polar residues" evidence="20">
    <location>
        <begin position="778"/>
        <end position="793"/>
    </location>
</feature>
<dbReference type="Proteomes" id="UP001642501">
    <property type="component" value="Unassembled WGS sequence"/>
</dbReference>
<keyword evidence="15" id="KW-0234">DNA repair</keyword>
<gene>
    <name evidence="22" type="primary">YKU80</name>
    <name evidence="22" type="ORF">SEPCBS57363_001021</name>
</gene>
<dbReference type="Gene3D" id="3.40.50.410">
    <property type="entry name" value="von Willebrand factor, type A domain"/>
    <property type="match status" value="1"/>
</dbReference>
<feature type="compositionally biased region" description="Low complexity" evidence="20">
    <location>
        <begin position="592"/>
        <end position="605"/>
    </location>
</feature>
<dbReference type="EC" id="3.6.4.12" evidence="4"/>
<feature type="region of interest" description="Disordered" evidence="20">
    <location>
        <begin position="563"/>
        <end position="622"/>
    </location>
</feature>
<evidence type="ECO:0000256" key="2">
    <source>
        <dbReference type="ARBA" id="ARBA00004574"/>
    </source>
</evidence>
<dbReference type="Pfam" id="PF21762">
    <property type="entry name" value="DEDDh_C"/>
    <property type="match status" value="1"/>
</dbReference>
<comment type="function">
    <text evidence="17">Single-stranded DNA-dependent ATP-dependent helicase. Involved in non-homologous end joining (NHEJ) DNA double strand break repair. DNA-binding is sequence-independent but has a high affinity to nicks in double-stranded DNA and to the ends of duplex DNA. Binds to naturally occurring chromosomal ends, and therefore provides chromosomal end protection. Required also for telomere recombination to repair telomeric ends in the absence of telomerase. KU70, of the KU70/KU80 heterodimer, binds to the stem loop of TLC1, the RNA component of telomerase. Involved in telomere maintenance. Interacts with telomeric repeats and subtelomeric sequences thereby controlling telomere length and protecting against subtelomeric rearrangement. Maintains telomeric chromatin, which is involved in silencing the expression of genes located at the telomere. Required for mating-type switching.</text>
</comment>
<evidence type="ECO:0000256" key="8">
    <source>
        <dbReference type="ARBA" id="ARBA00022763"/>
    </source>
</evidence>
<dbReference type="SUPFAM" id="SSF53300">
    <property type="entry name" value="vWA-like"/>
    <property type="match status" value="1"/>
</dbReference>
<dbReference type="InterPro" id="IPR002035">
    <property type="entry name" value="VWF_A"/>
</dbReference>
<keyword evidence="7" id="KW-0547">Nucleotide-binding</keyword>
<evidence type="ECO:0000256" key="5">
    <source>
        <dbReference type="ARBA" id="ARBA00021792"/>
    </source>
</evidence>
<keyword evidence="9" id="KW-0378">Hydrolase</keyword>
<keyword evidence="6" id="KW-0158">Chromosome</keyword>
<dbReference type="EMBL" id="CAWUOM010000009">
    <property type="protein sequence ID" value="CAK7264320.1"/>
    <property type="molecule type" value="Genomic_DNA"/>
</dbReference>
<evidence type="ECO:0000256" key="18">
    <source>
        <dbReference type="ARBA" id="ARBA00031847"/>
    </source>
</evidence>
<dbReference type="InterPro" id="IPR016194">
    <property type="entry name" value="SPOC-like_C_dom_sf"/>
</dbReference>
<evidence type="ECO:0000256" key="15">
    <source>
        <dbReference type="ARBA" id="ARBA00023204"/>
    </source>
</evidence>
<dbReference type="Gene3D" id="1.25.40.240">
    <property type="entry name" value="Ku, C-terminal domain"/>
    <property type="match status" value="1"/>
</dbReference>
<evidence type="ECO:0000256" key="16">
    <source>
        <dbReference type="ARBA" id="ARBA00023242"/>
    </source>
</evidence>
<dbReference type="InterPro" id="IPR006164">
    <property type="entry name" value="DNA_bd_Ku70/Ku80"/>
</dbReference>
<comment type="similarity">
    <text evidence="3">Belongs to the ku80 family.</text>
</comment>
<dbReference type="SUPFAM" id="SSF100939">
    <property type="entry name" value="SPOC domain-like"/>
    <property type="match status" value="1"/>
</dbReference>
<comment type="catalytic activity">
    <reaction evidence="19">
        <text>ATP + H2O = ADP + phosphate + H(+)</text>
        <dbReference type="Rhea" id="RHEA:13065"/>
        <dbReference type="ChEBI" id="CHEBI:15377"/>
        <dbReference type="ChEBI" id="CHEBI:15378"/>
        <dbReference type="ChEBI" id="CHEBI:30616"/>
        <dbReference type="ChEBI" id="CHEBI:43474"/>
        <dbReference type="ChEBI" id="CHEBI:456216"/>
        <dbReference type="EC" id="3.6.4.12"/>
    </reaction>
</comment>
<keyword evidence="8" id="KW-0227">DNA damage</keyword>
<evidence type="ECO:0000256" key="12">
    <source>
        <dbReference type="ARBA" id="ARBA00022895"/>
    </source>
</evidence>
<dbReference type="InterPro" id="IPR005161">
    <property type="entry name" value="Ku_N"/>
</dbReference>
<feature type="region of interest" description="Disordered" evidence="20">
    <location>
        <begin position="851"/>
        <end position="877"/>
    </location>
</feature>
<dbReference type="PROSITE" id="PS50234">
    <property type="entry name" value="VWFA"/>
    <property type="match status" value="1"/>
</dbReference>
<evidence type="ECO:0000256" key="7">
    <source>
        <dbReference type="ARBA" id="ARBA00022741"/>
    </source>
</evidence>
<keyword evidence="10 22" id="KW-0347">Helicase</keyword>
<feature type="region of interest" description="Disordered" evidence="20">
    <location>
        <begin position="1346"/>
        <end position="1378"/>
    </location>
</feature>
<evidence type="ECO:0000256" key="3">
    <source>
        <dbReference type="ARBA" id="ARBA00007726"/>
    </source>
</evidence>
<dbReference type="PANTHER" id="PTHR12604:SF4">
    <property type="entry name" value="X-RAY REPAIR CROSS-COMPLEMENTING PROTEIN 5"/>
    <property type="match status" value="1"/>
</dbReference>
<evidence type="ECO:0000256" key="10">
    <source>
        <dbReference type="ARBA" id="ARBA00022806"/>
    </source>
</evidence>
<dbReference type="InterPro" id="IPR036397">
    <property type="entry name" value="RNaseH_sf"/>
</dbReference>
<dbReference type="Gene3D" id="2.40.290.10">
    <property type="match status" value="1"/>
</dbReference>
<dbReference type="InterPro" id="IPR014893">
    <property type="entry name" value="Ku_PK_bind"/>
</dbReference>
<feature type="region of interest" description="Disordered" evidence="20">
    <location>
        <begin position="759"/>
        <end position="810"/>
    </location>
</feature>
<dbReference type="Pfam" id="PF02735">
    <property type="entry name" value="Ku"/>
    <property type="match status" value="1"/>
</dbReference>
<evidence type="ECO:0000256" key="4">
    <source>
        <dbReference type="ARBA" id="ARBA00012551"/>
    </source>
</evidence>
<keyword evidence="14" id="KW-0233">DNA recombination</keyword>
<dbReference type="SUPFAM" id="SSF101420">
    <property type="entry name" value="C-terminal domain of Ku80"/>
    <property type="match status" value="1"/>
</dbReference>
<evidence type="ECO:0000256" key="11">
    <source>
        <dbReference type="ARBA" id="ARBA00022840"/>
    </source>
</evidence>
<dbReference type="SMART" id="SM00559">
    <property type="entry name" value="Ku78"/>
    <property type="match status" value="1"/>
</dbReference>
<name>A0ABP0D7Y2_9PEZI</name>
<dbReference type="PANTHER" id="PTHR12604">
    <property type="entry name" value="KU AUTOANTIGEN DNA HELICASE"/>
    <property type="match status" value="1"/>
</dbReference>
<evidence type="ECO:0000256" key="19">
    <source>
        <dbReference type="ARBA" id="ARBA00047995"/>
    </source>
</evidence>
<dbReference type="SUPFAM" id="SSF53098">
    <property type="entry name" value="Ribonuclease H-like"/>
    <property type="match status" value="1"/>
</dbReference>
<evidence type="ECO:0000259" key="21">
    <source>
        <dbReference type="PROSITE" id="PS50234"/>
    </source>
</evidence>
<keyword evidence="23" id="KW-1185">Reference proteome</keyword>
<evidence type="ECO:0000256" key="1">
    <source>
        <dbReference type="ARBA" id="ARBA00004123"/>
    </source>
</evidence>
<feature type="domain" description="VWFA" evidence="21">
    <location>
        <begin position="6"/>
        <end position="166"/>
    </location>
</feature>
<keyword evidence="13" id="KW-0238">DNA-binding</keyword>
<dbReference type="InterPro" id="IPR012337">
    <property type="entry name" value="RNaseH-like_sf"/>
</dbReference>